<dbReference type="GO" id="GO:0003676">
    <property type="term" value="F:nucleic acid binding"/>
    <property type="evidence" value="ECO:0007669"/>
    <property type="project" value="InterPro"/>
</dbReference>
<evidence type="ECO:0000313" key="3">
    <source>
        <dbReference type="Proteomes" id="UP000422232"/>
    </source>
</evidence>
<evidence type="ECO:0000259" key="1">
    <source>
        <dbReference type="PROSITE" id="PS50994"/>
    </source>
</evidence>
<evidence type="ECO:0000313" key="2">
    <source>
        <dbReference type="EMBL" id="QGO06553.1"/>
    </source>
</evidence>
<dbReference type="RefSeq" id="WP_230392617.1">
    <property type="nucleotide sequence ID" value="NZ_CP039040.1"/>
</dbReference>
<dbReference type="InterPro" id="IPR048020">
    <property type="entry name" value="Transpos_IS3"/>
</dbReference>
<dbReference type="NCBIfam" id="NF033516">
    <property type="entry name" value="transpos_IS3"/>
    <property type="match status" value="1"/>
</dbReference>
<dbReference type="SUPFAM" id="SSF53098">
    <property type="entry name" value="Ribonuclease H-like"/>
    <property type="match status" value="1"/>
</dbReference>
<keyword evidence="3" id="KW-1185">Reference proteome</keyword>
<feature type="domain" description="Integrase catalytic" evidence="1">
    <location>
        <begin position="116"/>
        <end position="277"/>
    </location>
</feature>
<name>A0A9Q6PXE4_PISSA</name>
<accession>A0A9Q6PXE4</accession>
<dbReference type="InterPro" id="IPR001584">
    <property type="entry name" value="Integrase_cat-core"/>
</dbReference>
<reference evidence="2 3" key="1">
    <citation type="submission" date="2019-04" db="EMBL/GenBank/DDBJ databases">
        <title>Complete genome sequencing of Piscirickettsia salmonis strain Psal-009.</title>
        <authorList>
            <person name="Schober I."/>
            <person name="Bunk B."/>
            <person name="Sproer C."/>
            <person name="Carril G.P."/>
            <person name="Riedel T."/>
            <person name="Flores-Herrera P.A."/>
            <person name="Nourdin-Galindo G."/>
            <person name="Marshall S.H."/>
            <person name="Overmann J."/>
        </authorList>
    </citation>
    <scope>NUCLEOTIDE SEQUENCE [LARGE SCALE GENOMIC DNA]</scope>
    <source>
        <strain evidence="2 3">Psal-009</strain>
    </source>
</reference>
<dbReference type="PROSITE" id="PS50994">
    <property type="entry name" value="INTEGRASE"/>
    <property type="match status" value="1"/>
</dbReference>
<organism evidence="2 3">
    <name type="scientific">Piscirickettsia salmonis</name>
    <dbReference type="NCBI Taxonomy" id="1238"/>
    <lineage>
        <taxon>Bacteria</taxon>
        <taxon>Pseudomonadati</taxon>
        <taxon>Pseudomonadota</taxon>
        <taxon>Gammaproteobacteria</taxon>
        <taxon>Thiotrichales</taxon>
        <taxon>Piscirickettsiaceae</taxon>
        <taxon>Piscirickettsia</taxon>
    </lineage>
</organism>
<dbReference type="InterPro" id="IPR012337">
    <property type="entry name" value="RNaseH-like_sf"/>
</dbReference>
<gene>
    <name evidence="2" type="ORF">Psal009_02468</name>
</gene>
<dbReference type="Pfam" id="PF13683">
    <property type="entry name" value="rve_3"/>
    <property type="match status" value="1"/>
</dbReference>
<dbReference type="PANTHER" id="PTHR47515:SF2">
    <property type="entry name" value="INTEGRASE CORE DOMAIN PROTEIN"/>
    <property type="match status" value="1"/>
</dbReference>
<dbReference type="EMBL" id="CP038908">
    <property type="protein sequence ID" value="QGO06553.1"/>
    <property type="molecule type" value="Genomic_DNA"/>
</dbReference>
<sequence length="284" mass="33561">MQNTYRGSDAYGHLVDYAVKTHALSGNKACKICSIGRSVYRYQPKKQVVDTKIKKVLTDLAKVHHRWGFDKMMAKIKQNYAWNHKRVYRVYCELKLNLRVKPRKRRSPRQAKMLVQPIVPNYCWSLDFMSDTLSNKRKFRTLNVIDDYNRECLLIEPAFSLPSMVVTRLLDQVAESKGYPEVIRSDNGPEFISSDFIKWAEQHNILLHHIQPGKPAQNGFIERFNRTYRQDILDAHWFYSLEEVREITEPWVDQYNNERPHESLANLSPINFKKMRDKTTEIPL</sequence>
<dbReference type="PANTHER" id="PTHR47515">
    <property type="entry name" value="LOW CALCIUM RESPONSE LOCUS PROTEIN T"/>
    <property type="match status" value="1"/>
</dbReference>
<dbReference type="GO" id="GO:0015074">
    <property type="term" value="P:DNA integration"/>
    <property type="evidence" value="ECO:0007669"/>
    <property type="project" value="InterPro"/>
</dbReference>
<dbReference type="Pfam" id="PF13276">
    <property type="entry name" value="HTH_21"/>
    <property type="match status" value="1"/>
</dbReference>
<protein>
    <submittedName>
        <fullName evidence="2">Transposase OrfB</fullName>
    </submittedName>
</protein>
<dbReference type="Gene3D" id="3.30.420.10">
    <property type="entry name" value="Ribonuclease H-like superfamily/Ribonuclease H"/>
    <property type="match status" value="1"/>
</dbReference>
<proteinExistence type="predicted"/>
<dbReference type="InterPro" id="IPR036397">
    <property type="entry name" value="RNaseH_sf"/>
</dbReference>
<dbReference type="Proteomes" id="UP000422232">
    <property type="component" value="Chromosome"/>
</dbReference>
<dbReference type="InterPro" id="IPR025948">
    <property type="entry name" value="HTH-like_dom"/>
</dbReference>
<dbReference type="AlphaFoldDB" id="A0A9Q6PXE4"/>